<evidence type="ECO:0000313" key="1">
    <source>
        <dbReference type="EMBL" id="SFE89424.1"/>
    </source>
</evidence>
<evidence type="ECO:0000313" key="2">
    <source>
        <dbReference type="Proteomes" id="UP000198896"/>
    </source>
</evidence>
<sequence length="219" mass="25739">MSRLDANAKTVLKALDRNVKAALDKGRFVCELEDIEMIIQIVDLDGVFIPNSCVEFKPGQKKAWYDDKQGKIFTDKPDKIRTRNKTKSTVLRELIQKRELFFKSKRKKGKTAEEPEKLVIPYRVFFFSCNADHVFLNEANLKMDDIKTTEKEKKKRSNEFQERAEQQPYLFENRILEFSTNKLEYEESWKWPEAGVNSLQRRTNLDILVKPLLNTAQLT</sequence>
<organism evidence="1 2">
    <name type="scientific">Succiniclasticum ruminis DSM 9236</name>
    <dbReference type="NCBI Taxonomy" id="1123323"/>
    <lineage>
        <taxon>Bacteria</taxon>
        <taxon>Bacillati</taxon>
        <taxon>Bacillota</taxon>
        <taxon>Negativicutes</taxon>
        <taxon>Acidaminococcales</taxon>
        <taxon>Acidaminococcaceae</taxon>
        <taxon>Succiniclasticum</taxon>
    </lineage>
</organism>
<reference evidence="1 2" key="1">
    <citation type="submission" date="2016-10" db="EMBL/GenBank/DDBJ databases">
        <authorList>
            <person name="de Groot N.N."/>
        </authorList>
    </citation>
    <scope>NUCLEOTIDE SEQUENCE [LARGE SCALE GENOMIC DNA]</scope>
    <source>
        <strain evidence="1 2">DSM 9236</strain>
    </source>
</reference>
<name>A0A1I2E8U6_9FIRM</name>
<keyword evidence="2" id="KW-1185">Reference proteome</keyword>
<proteinExistence type="predicted"/>
<accession>A0A1I2E8U6</accession>
<gene>
    <name evidence="1" type="ORF">SAMN05216245_13115</name>
</gene>
<dbReference type="AlphaFoldDB" id="A0A1I2E8U6"/>
<dbReference type="Proteomes" id="UP000198896">
    <property type="component" value="Unassembled WGS sequence"/>
</dbReference>
<protein>
    <submittedName>
        <fullName evidence="1">Uncharacterized protein</fullName>
    </submittedName>
</protein>
<dbReference type="EMBL" id="FONL01000031">
    <property type="protein sequence ID" value="SFE89424.1"/>
    <property type="molecule type" value="Genomic_DNA"/>
</dbReference>